<evidence type="ECO:0000313" key="3">
    <source>
        <dbReference type="Proteomes" id="UP000027822"/>
    </source>
</evidence>
<dbReference type="Proteomes" id="UP000027822">
    <property type="component" value="Unassembled WGS sequence"/>
</dbReference>
<dbReference type="OrthoDB" id="2905832at2"/>
<dbReference type="InterPro" id="IPR008794">
    <property type="entry name" value="Pro_racemase_fam"/>
</dbReference>
<dbReference type="PANTHER" id="PTHR33442">
    <property type="entry name" value="TRANS-3-HYDROXY-L-PROLINE DEHYDRATASE"/>
    <property type="match status" value="1"/>
</dbReference>
<reference evidence="2 3" key="1">
    <citation type="submission" date="2014-06" db="EMBL/GenBank/DDBJ databases">
        <title>Draft genome sequence of Bacillus manliponensis JCM 15802 (MCCC 1A00708).</title>
        <authorList>
            <person name="Lai Q."/>
            <person name="Liu Y."/>
            <person name="Shao Z."/>
        </authorList>
    </citation>
    <scope>NUCLEOTIDE SEQUENCE [LARGE SCALE GENOMIC DNA]</scope>
    <source>
        <strain evidence="2 3">JCM 15802</strain>
    </source>
</reference>
<protein>
    <submittedName>
        <fullName evidence="2">Proline racemase</fullName>
    </submittedName>
</protein>
<organism evidence="2 3">
    <name type="scientific">Bacillus manliponensis</name>
    <dbReference type="NCBI Taxonomy" id="574376"/>
    <lineage>
        <taxon>Bacteria</taxon>
        <taxon>Bacillati</taxon>
        <taxon>Bacillota</taxon>
        <taxon>Bacilli</taxon>
        <taxon>Bacillales</taxon>
        <taxon>Bacillaceae</taxon>
        <taxon>Bacillus</taxon>
        <taxon>Bacillus cereus group</taxon>
    </lineage>
</organism>
<gene>
    <name evidence="2" type="ORF">BAMA_21200</name>
</gene>
<evidence type="ECO:0000313" key="2">
    <source>
        <dbReference type="EMBL" id="KEK19761.1"/>
    </source>
</evidence>
<proteinExistence type="inferred from homology"/>
<comment type="similarity">
    <text evidence="1">Belongs to the proline racemase family.</text>
</comment>
<name>A0A073JZQ3_9BACI</name>
<dbReference type="Pfam" id="PF05544">
    <property type="entry name" value="Pro_racemase"/>
    <property type="match status" value="2"/>
</dbReference>
<sequence length="308" mass="34782">MNVQNMYTAIDVHVAGETFRIIKDIPFMRYSSLAEVQEKLSYSFMKEIKVLLQEPRGFAGMSGCIIVPPTDLQADVAVLFINQEGIVPLHYGGIVASLTVLLESGQLKQKETNQYTIETVLGLFSVTAIVENHTVVSVTLISAPCHFVQKQAAYTLIQADYLYAVFQKPEQCGEIDVTNLPILKEWMRTIYDTYFKTSEVQRIVLMDDSHISERRIKTITFRNDEYIVRSPGFGSTMACYMSALSSIDKDYTLSFINESIFHSSLVIQKVEKIKSGDVFAIQSRGFITGMQTFLLEETDPFPEGFLLK</sequence>
<comment type="caution">
    <text evidence="2">The sequence shown here is derived from an EMBL/GenBank/DDBJ whole genome shotgun (WGS) entry which is preliminary data.</text>
</comment>
<accession>A0A073JZQ3</accession>
<dbReference type="STRING" id="574376.BAMA_21200"/>
<dbReference type="eggNOG" id="COG3938">
    <property type="taxonomic scope" value="Bacteria"/>
</dbReference>
<dbReference type="PANTHER" id="PTHR33442:SF1">
    <property type="entry name" value="TRANS-3-HYDROXY-L-PROLINE DEHYDRATASE"/>
    <property type="match status" value="1"/>
</dbReference>
<dbReference type="RefSeq" id="WP_034638576.1">
    <property type="nucleotide sequence ID" value="NZ_CBCSJC010000031.1"/>
</dbReference>
<evidence type="ECO:0000256" key="1">
    <source>
        <dbReference type="ARBA" id="ARBA00007529"/>
    </source>
</evidence>
<dbReference type="AlphaFoldDB" id="A0A073JZQ3"/>
<dbReference type="Gene3D" id="3.10.310.10">
    <property type="entry name" value="Diaminopimelate Epimerase, Chain A, domain 1"/>
    <property type="match status" value="2"/>
</dbReference>
<dbReference type="EMBL" id="JOTN01000006">
    <property type="protein sequence ID" value="KEK19761.1"/>
    <property type="molecule type" value="Genomic_DNA"/>
</dbReference>
<dbReference type="SUPFAM" id="SSF54506">
    <property type="entry name" value="Diaminopimelate epimerase-like"/>
    <property type="match status" value="1"/>
</dbReference>
<dbReference type="GO" id="GO:0047580">
    <property type="term" value="F:4-hydroxyproline epimerase activity"/>
    <property type="evidence" value="ECO:0007669"/>
    <property type="project" value="TreeGrafter"/>
</dbReference>
<keyword evidence="3" id="KW-1185">Reference proteome</keyword>